<evidence type="ECO:0000259" key="1">
    <source>
        <dbReference type="Pfam" id="PF00561"/>
    </source>
</evidence>
<dbReference type="AlphaFoldDB" id="A0A2A4FWN6"/>
<keyword evidence="3" id="KW-1185">Reference proteome</keyword>
<reference evidence="2 3" key="1">
    <citation type="submission" date="2017-09" db="EMBL/GenBank/DDBJ databases">
        <title>The Catabolism of 3,6-Dichlorosalicylic acid is Initiated by the Cytochrome P450 Monooxygenase DsmABC in Rhizorhabdus dicambivorans Ndbn-20.</title>
        <authorList>
            <person name="Na L."/>
        </authorList>
    </citation>
    <scope>NUCLEOTIDE SEQUENCE [LARGE SCALE GENOMIC DNA]</scope>
    <source>
        <strain evidence="2 3">Ndbn-20m</strain>
    </source>
</reference>
<name>A0A2A4FWN6_9SPHN</name>
<dbReference type="Proteomes" id="UP000218934">
    <property type="component" value="Unassembled WGS sequence"/>
</dbReference>
<dbReference type="InterPro" id="IPR000073">
    <property type="entry name" value="AB_hydrolase_1"/>
</dbReference>
<dbReference type="InterPro" id="IPR050471">
    <property type="entry name" value="AB_hydrolase"/>
</dbReference>
<dbReference type="PANTHER" id="PTHR43433">
    <property type="entry name" value="HYDROLASE, ALPHA/BETA FOLD FAMILY PROTEIN"/>
    <property type="match status" value="1"/>
</dbReference>
<dbReference type="Pfam" id="PF00561">
    <property type="entry name" value="Abhydrolase_1"/>
    <property type="match status" value="1"/>
</dbReference>
<feature type="domain" description="AB hydrolase-1" evidence="1">
    <location>
        <begin position="30"/>
        <end position="130"/>
    </location>
</feature>
<keyword evidence="2" id="KW-0378">Hydrolase</keyword>
<evidence type="ECO:0000313" key="2">
    <source>
        <dbReference type="EMBL" id="PCE42097.1"/>
    </source>
</evidence>
<protein>
    <submittedName>
        <fullName evidence="2">Alpha/beta hydrolase</fullName>
    </submittedName>
</protein>
<dbReference type="EMBL" id="NWUF01000010">
    <property type="protein sequence ID" value="PCE42097.1"/>
    <property type="molecule type" value="Genomic_DNA"/>
</dbReference>
<sequence>MMRQEPLHRMSGYVQSEGEDIYYERTGEGPPVVLCHGLGGNHAIWWRQIEALATRHEVITWDQRGFGNSTARSGDIGPPAARRDLHALLDHLGLDGVSLVGQSMGGWAVLGYAQAHPGRIRSLVLSTTLAGADRSHVDRLVSAEPDRNRLNRREHPVLSAQFCTEQPDLGVLYNQISSFGTKPNPAAILSAMASDRLALLPLEEMAVPTLVLMASGDALCPPAAMESLVSRLPGGRMQVIPGSHSAYYEVPELWNEAVLAFLASH</sequence>
<dbReference type="Gene3D" id="3.40.50.1820">
    <property type="entry name" value="alpha/beta hydrolase"/>
    <property type="match status" value="1"/>
</dbReference>
<dbReference type="KEGG" id="rdi:CMV14_18640"/>
<dbReference type="OrthoDB" id="8680283at2"/>
<gene>
    <name evidence="2" type="ORF">COO09_12345</name>
</gene>
<dbReference type="InterPro" id="IPR029058">
    <property type="entry name" value="AB_hydrolase_fold"/>
</dbReference>
<proteinExistence type="predicted"/>
<evidence type="ECO:0000313" key="3">
    <source>
        <dbReference type="Proteomes" id="UP000218934"/>
    </source>
</evidence>
<dbReference type="PRINTS" id="PR00111">
    <property type="entry name" value="ABHYDROLASE"/>
</dbReference>
<dbReference type="SUPFAM" id="SSF53474">
    <property type="entry name" value="alpha/beta-Hydrolases"/>
    <property type="match status" value="1"/>
</dbReference>
<dbReference type="PANTHER" id="PTHR43433:SF5">
    <property type="entry name" value="AB HYDROLASE-1 DOMAIN-CONTAINING PROTEIN"/>
    <property type="match status" value="1"/>
</dbReference>
<comment type="caution">
    <text evidence="2">The sequence shown here is derived from an EMBL/GenBank/DDBJ whole genome shotgun (WGS) entry which is preliminary data.</text>
</comment>
<organism evidence="2 3">
    <name type="scientific">Rhizorhabdus dicambivorans</name>
    <dbReference type="NCBI Taxonomy" id="1850238"/>
    <lineage>
        <taxon>Bacteria</taxon>
        <taxon>Pseudomonadati</taxon>
        <taxon>Pseudomonadota</taxon>
        <taxon>Alphaproteobacteria</taxon>
        <taxon>Sphingomonadales</taxon>
        <taxon>Sphingomonadaceae</taxon>
        <taxon>Rhizorhabdus</taxon>
    </lineage>
</organism>
<dbReference type="RefSeq" id="WP_066962466.1">
    <property type="nucleotide sequence ID" value="NZ_CP023449.1"/>
</dbReference>
<accession>A0A2A4FWN6</accession>
<dbReference type="GO" id="GO:0016787">
    <property type="term" value="F:hydrolase activity"/>
    <property type="evidence" value="ECO:0007669"/>
    <property type="project" value="UniProtKB-KW"/>
</dbReference>